<evidence type="ECO:0000313" key="1">
    <source>
        <dbReference type="EMBL" id="KAF3560815.1"/>
    </source>
</evidence>
<organism evidence="1 2">
    <name type="scientific">Brassica cretica</name>
    <name type="common">Mustard</name>
    <dbReference type="NCBI Taxonomy" id="69181"/>
    <lineage>
        <taxon>Eukaryota</taxon>
        <taxon>Viridiplantae</taxon>
        <taxon>Streptophyta</taxon>
        <taxon>Embryophyta</taxon>
        <taxon>Tracheophyta</taxon>
        <taxon>Spermatophyta</taxon>
        <taxon>Magnoliopsida</taxon>
        <taxon>eudicotyledons</taxon>
        <taxon>Gunneridae</taxon>
        <taxon>Pentapetalae</taxon>
        <taxon>rosids</taxon>
        <taxon>malvids</taxon>
        <taxon>Brassicales</taxon>
        <taxon>Brassicaceae</taxon>
        <taxon>Brassiceae</taxon>
        <taxon>Brassica</taxon>
    </lineage>
</organism>
<sequence length="100" mass="11567">MDHGTNQAVQLARSASWTERNVQLARSASWTERNIQLARSASWTKRNVQLARSARWTRPYAFHRTSADQSLVSYRSELPLELYNQNHEDLFSGMKSMVIV</sequence>
<keyword evidence="2" id="KW-1185">Reference proteome</keyword>
<protein>
    <submittedName>
        <fullName evidence="1">Uncharacterized protein</fullName>
    </submittedName>
</protein>
<reference evidence="1 2" key="1">
    <citation type="journal article" date="2020" name="BMC Genomics">
        <title>Intraspecific diversification of the crop wild relative Brassica cretica Lam. using demographic model selection.</title>
        <authorList>
            <person name="Kioukis A."/>
            <person name="Michalopoulou V.A."/>
            <person name="Briers L."/>
            <person name="Pirintsos S."/>
            <person name="Studholme D.J."/>
            <person name="Pavlidis P."/>
            <person name="Sarris P.F."/>
        </authorList>
    </citation>
    <scope>NUCLEOTIDE SEQUENCE [LARGE SCALE GENOMIC DNA]</scope>
    <source>
        <strain evidence="2">cv. PFS-1207/04</strain>
    </source>
</reference>
<gene>
    <name evidence="1" type="ORF">DY000_02015448</name>
</gene>
<comment type="caution">
    <text evidence="1">The sequence shown here is derived from an EMBL/GenBank/DDBJ whole genome shotgun (WGS) entry which is preliminary data.</text>
</comment>
<accession>A0ABQ7CMA6</accession>
<dbReference type="Proteomes" id="UP000266723">
    <property type="component" value="Unassembled WGS sequence"/>
</dbReference>
<name>A0ABQ7CMA6_BRACR</name>
<evidence type="ECO:0000313" key="2">
    <source>
        <dbReference type="Proteomes" id="UP000266723"/>
    </source>
</evidence>
<proteinExistence type="predicted"/>
<dbReference type="EMBL" id="QGKV02000759">
    <property type="protein sequence ID" value="KAF3560815.1"/>
    <property type="molecule type" value="Genomic_DNA"/>
</dbReference>